<protein>
    <submittedName>
        <fullName evidence="1">Uncharacterized protein</fullName>
    </submittedName>
</protein>
<dbReference type="EMBL" id="LAZR01000160">
    <property type="protein sequence ID" value="KKN85295.1"/>
    <property type="molecule type" value="Genomic_DNA"/>
</dbReference>
<reference evidence="1" key="1">
    <citation type="journal article" date="2015" name="Nature">
        <title>Complex archaea that bridge the gap between prokaryotes and eukaryotes.</title>
        <authorList>
            <person name="Spang A."/>
            <person name="Saw J.H."/>
            <person name="Jorgensen S.L."/>
            <person name="Zaremba-Niedzwiedzka K."/>
            <person name="Martijn J."/>
            <person name="Lind A.E."/>
            <person name="van Eijk R."/>
            <person name="Schleper C."/>
            <person name="Guy L."/>
            <person name="Ettema T.J."/>
        </authorList>
    </citation>
    <scope>NUCLEOTIDE SEQUENCE</scope>
</reference>
<name>A0A0F9TWC4_9ZZZZ</name>
<proteinExistence type="predicted"/>
<accession>A0A0F9TWC4</accession>
<comment type="caution">
    <text evidence="1">The sequence shown here is derived from an EMBL/GenBank/DDBJ whole genome shotgun (WGS) entry which is preliminary data.</text>
</comment>
<sequence>MYEQQSGLSLQLAKFLENSMAAHEMRGQGFYVNFNRLKRELDDDAVLTMSVLLQAGFAQSTNTAGEWTTRRGSAGRSDLFETFPDGGVVDILNTLEPV</sequence>
<gene>
    <name evidence="1" type="ORF">LCGC14_0279520</name>
</gene>
<evidence type="ECO:0000313" key="1">
    <source>
        <dbReference type="EMBL" id="KKN85295.1"/>
    </source>
</evidence>
<dbReference type="AlphaFoldDB" id="A0A0F9TWC4"/>
<organism evidence="1">
    <name type="scientific">marine sediment metagenome</name>
    <dbReference type="NCBI Taxonomy" id="412755"/>
    <lineage>
        <taxon>unclassified sequences</taxon>
        <taxon>metagenomes</taxon>
        <taxon>ecological metagenomes</taxon>
    </lineage>
</organism>